<dbReference type="EMBL" id="JARAWN010000028">
    <property type="protein sequence ID" value="MDX3129618.1"/>
    <property type="molecule type" value="Genomic_DNA"/>
</dbReference>
<gene>
    <name evidence="2" type="ORF">PV367_07365</name>
</gene>
<comment type="caution">
    <text evidence="2">The sequence shown here is derived from an EMBL/GenBank/DDBJ whole genome shotgun (WGS) entry which is preliminary data.</text>
</comment>
<dbReference type="AlphaFoldDB" id="A0AAJ2PLC6"/>
<evidence type="ECO:0000313" key="3">
    <source>
        <dbReference type="Proteomes" id="UP001273589"/>
    </source>
</evidence>
<evidence type="ECO:0000256" key="1">
    <source>
        <dbReference type="SAM" id="MobiDB-lite"/>
    </source>
</evidence>
<accession>A0AAJ2PLC6</accession>
<name>A0AAJ2PLC6_9ACTN</name>
<reference evidence="2" key="1">
    <citation type="journal article" date="2023" name="Microb. Genom.">
        <title>Mesoterricola silvestris gen. nov., sp. nov., Mesoterricola sediminis sp. nov., Geothrix oryzae sp. nov., Geothrix edaphica sp. nov., Geothrix rubra sp. nov., and Geothrix limicola sp. nov., six novel members of Acidobacteriota isolated from soils.</title>
        <authorList>
            <person name="Weisberg A.J."/>
            <person name="Pearce E."/>
            <person name="Kramer C.G."/>
            <person name="Chang J.H."/>
            <person name="Clarke C.R."/>
        </authorList>
    </citation>
    <scope>NUCLEOTIDE SEQUENCE</scope>
    <source>
        <strain evidence="2">ND06-05F</strain>
    </source>
</reference>
<evidence type="ECO:0000313" key="2">
    <source>
        <dbReference type="EMBL" id="MDX3129618.1"/>
    </source>
</evidence>
<feature type="region of interest" description="Disordered" evidence="1">
    <location>
        <begin position="32"/>
        <end position="74"/>
    </location>
</feature>
<protein>
    <submittedName>
        <fullName evidence="2">Uncharacterized protein</fullName>
    </submittedName>
</protein>
<proteinExistence type="predicted"/>
<dbReference type="RefSeq" id="WP_319690116.1">
    <property type="nucleotide sequence ID" value="NZ_JARAWN010000028.1"/>
</dbReference>
<sequence length="74" mass="8209">MGMFKNKEEALRMADHLIEATRPETERIIAQARRDRESTPTTTHDSGTNSTTVINGDHQGITGGVHHGDLHFGR</sequence>
<organism evidence="2 3">
    <name type="scientific">Streptomyces europaeiscabiei</name>
    <dbReference type="NCBI Taxonomy" id="146819"/>
    <lineage>
        <taxon>Bacteria</taxon>
        <taxon>Bacillati</taxon>
        <taxon>Actinomycetota</taxon>
        <taxon>Actinomycetes</taxon>
        <taxon>Kitasatosporales</taxon>
        <taxon>Streptomycetaceae</taxon>
        <taxon>Streptomyces</taxon>
    </lineage>
</organism>
<feature type="compositionally biased region" description="Low complexity" evidence="1">
    <location>
        <begin position="39"/>
        <end position="52"/>
    </location>
</feature>
<dbReference type="Proteomes" id="UP001273589">
    <property type="component" value="Unassembled WGS sequence"/>
</dbReference>